<dbReference type="EMBL" id="AZIM01001093">
    <property type="protein sequence ID" value="ETE68125.1"/>
    <property type="molecule type" value="Genomic_DNA"/>
</dbReference>
<dbReference type="InterPro" id="IPR019821">
    <property type="entry name" value="Kinesin_motor_CS"/>
</dbReference>
<dbReference type="GO" id="GO:0007018">
    <property type="term" value="P:microtubule-based movement"/>
    <property type="evidence" value="ECO:0007669"/>
    <property type="project" value="InterPro"/>
</dbReference>
<dbReference type="PROSITE" id="PS00411">
    <property type="entry name" value="KINESIN_MOTOR_1"/>
    <property type="match status" value="1"/>
</dbReference>
<dbReference type="GO" id="GO:0005524">
    <property type="term" value="F:ATP binding"/>
    <property type="evidence" value="ECO:0007669"/>
    <property type="project" value="UniProtKB-UniRule"/>
</dbReference>
<evidence type="ECO:0000256" key="11">
    <source>
        <dbReference type="SAM" id="MobiDB-lite"/>
    </source>
</evidence>
<accession>V8P1F2</accession>
<dbReference type="PANTHER" id="PTHR47968">
    <property type="entry name" value="CENTROMERE PROTEIN E"/>
    <property type="match status" value="1"/>
</dbReference>
<evidence type="ECO:0000256" key="9">
    <source>
        <dbReference type="PROSITE-ProRule" id="PRU00283"/>
    </source>
</evidence>
<dbReference type="FunFam" id="3.40.850.10:FF:000017">
    <property type="entry name" value="Kinesin-like protein"/>
    <property type="match status" value="1"/>
</dbReference>
<keyword evidence="8" id="KW-0206">Cytoskeleton</keyword>
<keyword evidence="3 10" id="KW-0493">Microtubule</keyword>
<feature type="region of interest" description="Disordered" evidence="11">
    <location>
        <begin position="374"/>
        <end position="411"/>
    </location>
</feature>
<keyword evidence="14" id="KW-1185">Reference proteome</keyword>
<dbReference type="GO" id="GO:0005871">
    <property type="term" value="C:kinesin complex"/>
    <property type="evidence" value="ECO:0007669"/>
    <property type="project" value="UniProtKB-ARBA"/>
</dbReference>
<feature type="domain" description="Kinesin motor" evidence="12">
    <location>
        <begin position="10"/>
        <end position="341"/>
    </location>
</feature>
<evidence type="ECO:0000256" key="2">
    <source>
        <dbReference type="ARBA" id="ARBA00022490"/>
    </source>
</evidence>
<gene>
    <name evidence="13" type="primary">Kif3b</name>
    <name evidence="13" type="ORF">L345_06082</name>
</gene>
<dbReference type="InterPro" id="IPR036961">
    <property type="entry name" value="Kinesin_motor_dom_sf"/>
</dbReference>
<dbReference type="InterPro" id="IPR001752">
    <property type="entry name" value="Kinesin_motor_dom"/>
</dbReference>
<feature type="binding site" evidence="9">
    <location>
        <begin position="97"/>
        <end position="104"/>
    </location>
    <ligand>
        <name>ATP</name>
        <dbReference type="ChEBI" id="CHEBI:30616"/>
    </ligand>
</feature>
<dbReference type="InterPro" id="IPR027417">
    <property type="entry name" value="P-loop_NTPase"/>
</dbReference>
<evidence type="ECO:0000256" key="4">
    <source>
        <dbReference type="ARBA" id="ARBA00022741"/>
    </source>
</evidence>
<sequence>MANRPRVSETLKVVVRCRPMNRKEEATGYERILDMDVKLGQVTIRNPKASPGELAKSFTFDAVYDATSKQADLYDETVRPLIDSVLQGFNGTIFAYGQTGTGKTYTMQGVWADPEKRGVIPISFEHIFTHISRSQNQQYLVRASYLEIYQEEIRDLLAKDQSKKMELKENPETGVYIKDLSSFVTKNVKEIEHVMNLGNQTRSVGSTNMNEYSSRSHAIFVITVECSEAGPDGEDHIRVGKLNLVDLAGSERQSKMGAQGERPKEASKINLSLSALGNVISALVDGKSTHIPYRDSKLTRLLQDSLGGNAKTIMVATLGPASHSYDESLSTLRFANRAKNIKNKPRINEDPKDTLLREFQEEIIRLKAQLEKRGMLSKKRRRSSRRKKTIDGEGTPESEEAEDNEDGGLEKNMKNYLKEQKERLEEEKAAIQDDHSLVNEEKQKLLEEKEKMIEELRREQEATELLAIKYKAMESKLLIGGRNIMDHTNEQQKMLELKRQEIAEQKRREREMQQEVLLRDEETMELRETFTSLQQEVEIKTKKLKKLYAKLQAVKAEIQDQHDEYIRVRQDLEEAQNEQTRELKLKYLIIENFIPPEEKNKIMNRLYFDCEEDQWKFQPLVLTPGSSSSSSSNSNSTTGTQMKKRPTSAVGYKRPISQYARLAMSMGSHPRYRAENIMFLELDVSPPAVFEFEITQDQSEQDPRALHLERLMRLDSLLERPAASRVRKSRSW</sequence>
<feature type="region of interest" description="Disordered" evidence="11">
    <location>
        <begin position="621"/>
        <end position="650"/>
    </location>
</feature>
<evidence type="ECO:0000256" key="5">
    <source>
        <dbReference type="ARBA" id="ARBA00022840"/>
    </source>
</evidence>
<dbReference type="Gene3D" id="3.40.850.10">
    <property type="entry name" value="Kinesin motor domain"/>
    <property type="match status" value="1"/>
</dbReference>
<comment type="subcellular location">
    <subcellularLocation>
        <location evidence="1">Cytoplasm</location>
        <location evidence="1">Cytoskeleton</location>
    </subcellularLocation>
</comment>
<reference evidence="13 14" key="1">
    <citation type="journal article" date="2013" name="Proc. Natl. Acad. Sci. U.S.A.">
        <title>The king cobra genome reveals dynamic gene evolution and adaptation in the snake venom system.</title>
        <authorList>
            <person name="Vonk F.J."/>
            <person name="Casewell N.R."/>
            <person name="Henkel C.V."/>
            <person name="Heimberg A.M."/>
            <person name="Jansen H.J."/>
            <person name="McCleary R.J."/>
            <person name="Kerkkamp H.M."/>
            <person name="Vos R.A."/>
            <person name="Guerreiro I."/>
            <person name="Calvete J.J."/>
            <person name="Wuster W."/>
            <person name="Woods A.E."/>
            <person name="Logan J.M."/>
            <person name="Harrison R.A."/>
            <person name="Castoe T.A."/>
            <person name="de Koning A.P."/>
            <person name="Pollock D.D."/>
            <person name="Yandell M."/>
            <person name="Calderon D."/>
            <person name="Renjifo C."/>
            <person name="Currier R.B."/>
            <person name="Salgado D."/>
            <person name="Pla D."/>
            <person name="Sanz L."/>
            <person name="Hyder A.S."/>
            <person name="Ribeiro J.M."/>
            <person name="Arntzen J.W."/>
            <person name="van den Thillart G.E."/>
            <person name="Boetzer M."/>
            <person name="Pirovano W."/>
            <person name="Dirks R.P."/>
            <person name="Spaink H.P."/>
            <person name="Duboule D."/>
            <person name="McGlinn E."/>
            <person name="Kini R.M."/>
            <person name="Richardson M.K."/>
        </authorList>
    </citation>
    <scope>NUCLEOTIDE SEQUENCE</scope>
    <source>
        <tissue evidence="13">Blood</tissue>
    </source>
</reference>
<evidence type="ECO:0000313" key="14">
    <source>
        <dbReference type="Proteomes" id="UP000018936"/>
    </source>
</evidence>
<dbReference type="CDD" id="cd01371">
    <property type="entry name" value="KISc_KIF3"/>
    <property type="match status" value="1"/>
</dbReference>
<protein>
    <recommendedName>
        <fullName evidence="10">Kinesin-like protein</fullName>
    </recommendedName>
</protein>
<organism evidence="13 14">
    <name type="scientific">Ophiophagus hannah</name>
    <name type="common">King cobra</name>
    <name type="synonym">Naja hannah</name>
    <dbReference type="NCBI Taxonomy" id="8665"/>
    <lineage>
        <taxon>Eukaryota</taxon>
        <taxon>Metazoa</taxon>
        <taxon>Chordata</taxon>
        <taxon>Craniata</taxon>
        <taxon>Vertebrata</taxon>
        <taxon>Euteleostomi</taxon>
        <taxon>Lepidosauria</taxon>
        <taxon>Squamata</taxon>
        <taxon>Bifurcata</taxon>
        <taxon>Unidentata</taxon>
        <taxon>Episquamata</taxon>
        <taxon>Toxicofera</taxon>
        <taxon>Serpentes</taxon>
        <taxon>Colubroidea</taxon>
        <taxon>Elapidae</taxon>
        <taxon>Elapinae</taxon>
        <taxon>Ophiophagus</taxon>
    </lineage>
</organism>
<evidence type="ECO:0000259" key="12">
    <source>
        <dbReference type="PROSITE" id="PS50067"/>
    </source>
</evidence>
<comment type="caution">
    <text evidence="13">The sequence shown here is derived from an EMBL/GenBank/DDBJ whole genome shotgun (WGS) entry which is preliminary data.</text>
</comment>
<evidence type="ECO:0000313" key="13">
    <source>
        <dbReference type="EMBL" id="ETE68125.1"/>
    </source>
</evidence>
<dbReference type="AlphaFoldDB" id="V8P1F2"/>
<dbReference type="GO" id="GO:0060271">
    <property type="term" value="P:cilium assembly"/>
    <property type="evidence" value="ECO:0007669"/>
    <property type="project" value="UniProtKB-ARBA"/>
</dbReference>
<dbReference type="PRINTS" id="PR00380">
    <property type="entry name" value="KINESINHEAVY"/>
</dbReference>
<evidence type="ECO:0000256" key="10">
    <source>
        <dbReference type="RuleBase" id="RU000394"/>
    </source>
</evidence>
<keyword evidence="6" id="KW-0175">Coiled coil</keyword>
<dbReference type="GO" id="GO:0008017">
    <property type="term" value="F:microtubule binding"/>
    <property type="evidence" value="ECO:0007669"/>
    <property type="project" value="InterPro"/>
</dbReference>
<evidence type="ECO:0000256" key="7">
    <source>
        <dbReference type="ARBA" id="ARBA00023175"/>
    </source>
</evidence>
<keyword evidence="2" id="KW-0963">Cytoplasm</keyword>
<feature type="compositionally biased region" description="Basic residues" evidence="11">
    <location>
        <begin position="375"/>
        <end position="388"/>
    </location>
</feature>
<keyword evidence="4 9" id="KW-0547">Nucleotide-binding</keyword>
<evidence type="ECO:0000256" key="3">
    <source>
        <dbReference type="ARBA" id="ARBA00022701"/>
    </source>
</evidence>
<dbReference type="GO" id="GO:0000278">
    <property type="term" value="P:mitotic cell cycle"/>
    <property type="evidence" value="ECO:0007669"/>
    <property type="project" value="TreeGrafter"/>
</dbReference>
<dbReference type="GO" id="GO:0003777">
    <property type="term" value="F:microtubule motor activity"/>
    <property type="evidence" value="ECO:0007669"/>
    <property type="project" value="InterPro"/>
</dbReference>
<dbReference type="SMART" id="SM00129">
    <property type="entry name" value="KISc"/>
    <property type="match status" value="1"/>
</dbReference>
<proteinExistence type="inferred from homology"/>
<dbReference type="OrthoDB" id="3176171at2759"/>
<evidence type="ECO:0000256" key="6">
    <source>
        <dbReference type="ARBA" id="ARBA00023054"/>
    </source>
</evidence>
<feature type="non-terminal residue" evidence="13">
    <location>
        <position position="1"/>
    </location>
</feature>
<dbReference type="GO" id="GO:0005737">
    <property type="term" value="C:cytoplasm"/>
    <property type="evidence" value="ECO:0007669"/>
    <property type="project" value="UniProtKB-ARBA"/>
</dbReference>
<keyword evidence="5 9" id="KW-0067">ATP-binding</keyword>
<dbReference type="SUPFAM" id="SSF52540">
    <property type="entry name" value="P-loop containing nucleoside triphosphate hydrolases"/>
    <property type="match status" value="1"/>
</dbReference>
<dbReference type="InterPro" id="IPR027640">
    <property type="entry name" value="Kinesin-like_fam"/>
</dbReference>
<dbReference type="PANTHER" id="PTHR47968:SF76">
    <property type="entry name" value="KINESIN-LIKE PROTEIN"/>
    <property type="match status" value="1"/>
</dbReference>
<comment type="similarity">
    <text evidence="9 10">Belongs to the TRAFAC class myosin-kinesin ATPase superfamily. Kinesin family.</text>
</comment>
<evidence type="ECO:0000256" key="8">
    <source>
        <dbReference type="ARBA" id="ARBA00023212"/>
    </source>
</evidence>
<evidence type="ECO:0000256" key="1">
    <source>
        <dbReference type="ARBA" id="ARBA00004245"/>
    </source>
</evidence>
<dbReference type="GO" id="GO:0005874">
    <property type="term" value="C:microtubule"/>
    <property type="evidence" value="ECO:0007669"/>
    <property type="project" value="UniProtKB-KW"/>
</dbReference>
<name>V8P1F2_OPHHA</name>
<dbReference type="Pfam" id="PF00225">
    <property type="entry name" value="Kinesin"/>
    <property type="match status" value="1"/>
</dbReference>
<dbReference type="PROSITE" id="PS50067">
    <property type="entry name" value="KINESIN_MOTOR_2"/>
    <property type="match status" value="1"/>
</dbReference>
<feature type="compositionally biased region" description="Low complexity" evidence="11">
    <location>
        <begin position="626"/>
        <end position="636"/>
    </location>
</feature>
<keyword evidence="7 9" id="KW-0505">Motor protein</keyword>
<dbReference type="Proteomes" id="UP000018936">
    <property type="component" value="Unassembled WGS sequence"/>
</dbReference>
<feature type="compositionally biased region" description="Acidic residues" evidence="11">
    <location>
        <begin position="394"/>
        <end position="407"/>
    </location>
</feature>